<dbReference type="Proteomes" id="UP000356253">
    <property type="component" value="Unassembled WGS sequence"/>
</dbReference>
<proteinExistence type="predicted"/>
<evidence type="ECO:0000313" key="2">
    <source>
        <dbReference type="Proteomes" id="UP000356253"/>
    </source>
</evidence>
<name>A0AC61Y8P8_9FLAO</name>
<evidence type="ECO:0000313" key="1">
    <source>
        <dbReference type="EMBL" id="VVU99734.1"/>
    </source>
</evidence>
<reference evidence="1" key="1">
    <citation type="submission" date="2019-09" db="EMBL/GenBank/DDBJ databases">
        <authorList>
            <person name="Rodrigo-Torres L."/>
            <person name="Arahal R. D."/>
            <person name="Lucena T."/>
        </authorList>
    </citation>
    <scope>NUCLEOTIDE SEQUENCE</scope>
    <source>
        <strain evidence="1">ISS653</strain>
    </source>
</reference>
<organism evidence="1 2">
    <name type="scientific">Mesonia oceanica</name>
    <dbReference type="NCBI Taxonomy" id="2687242"/>
    <lineage>
        <taxon>Bacteria</taxon>
        <taxon>Pseudomonadati</taxon>
        <taxon>Bacteroidota</taxon>
        <taxon>Flavobacteriia</taxon>
        <taxon>Flavobacteriales</taxon>
        <taxon>Flavobacteriaceae</taxon>
        <taxon>Mesonia</taxon>
    </lineage>
</organism>
<sequence>MSLIKQGGLITSSRILQYFLSFIFTFLVAKFYGAEKLGNYVFLYSLVSLFTPLVTLGGKQGLMYYLPIWGSKNELKSRMSNLITTSLLGTVVLGFLIWLIFVLFDNKILLFFENNLNNLPVFWWFSSIIIFEGLNQLFSSIFRGLKDFGYFSIGLFITTLFRIILVLTLYFFSFNSNVIIIAYFGGAILTTLFYVVVAFKIKAFTGANLKTFKYYFLMVRSFYPVVLTGFILVFQDKFAPLFIKYFLNSTDLGVYSVAIKIASFSSFFLISLNMLISPLISELFGKNKLNEIENIYRLSTRFLALGNYVFILVVITFGQMILTFFGKEFKIVYGILLIMCLGQLVNAITGSSSQIITMMGRPKALTAFSVIALLFSIATMFFLTPYFGLYGVAVGTALSLMVYNFLSAWYISKKFNIRAFSNKTFVYFSTQFAILAILFLYKEYTGEASIVMKSSLLIIGLVSLVLLHFKVFWREDLKFIERIKK</sequence>
<gene>
    <name evidence="1" type="ORF">FVB9532_00991</name>
</gene>
<dbReference type="EMBL" id="CABVMM010000003">
    <property type="protein sequence ID" value="VVU99734.1"/>
    <property type="molecule type" value="Genomic_DNA"/>
</dbReference>
<accession>A0AC61Y8P8</accession>
<protein>
    <submittedName>
        <fullName evidence="1">Uncharacterized protein</fullName>
    </submittedName>
</protein>
<comment type="caution">
    <text evidence="1">The sequence shown here is derived from an EMBL/GenBank/DDBJ whole genome shotgun (WGS) entry which is preliminary data.</text>
</comment>
<keyword evidence="2" id="KW-1185">Reference proteome</keyword>